<dbReference type="PANTHER" id="PTHR36720">
    <property type="entry name" value="TAF RNA POLYMERASE I SUBUNIT A"/>
    <property type="match status" value="1"/>
</dbReference>
<dbReference type="OrthoDB" id="1899337at2759"/>
<feature type="region of interest" description="Disordered" evidence="5">
    <location>
        <begin position="1"/>
        <end position="22"/>
    </location>
</feature>
<keyword evidence="2 4" id="KW-0863">Zinc-finger</keyword>
<name>A0A0K9NX72_ZOSMR</name>
<dbReference type="GO" id="GO:0006360">
    <property type="term" value="P:transcription by RNA polymerase I"/>
    <property type="evidence" value="ECO:0007669"/>
    <property type="project" value="InterPro"/>
</dbReference>
<organism evidence="7 8">
    <name type="scientific">Zostera marina</name>
    <name type="common">Eelgrass</name>
    <dbReference type="NCBI Taxonomy" id="29655"/>
    <lineage>
        <taxon>Eukaryota</taxon>
        <taxon>Viridiplantae</taxon>
        <taxon>Streptophyta</taxon>
        <taxon>Embryophyta</taxon>
        <taxon>Tracheophyta</taxon>
        <taxon>Spermatophyta</taxon>
        <taxon>Magnoliopsida</taxon>
        <taxon>Liliopsida</taxon>
        <taxon>Zosteraceae</taxon>
        <taxon>Zostera</taxon>
    </lineage>
</organism>
<dbReference type="EMBL" id="LFYR01001490">
    <property type="protein sequence ID" value="KMZ61349.1"/>
    <property type="molecule type" value="Genomic_DNA"/>
</dbReference>
<comment type="caution">
    <text evidence="7">The sequence shown here is derived from an EMBL/GenBank/DDBJ whole genome shotgun (WGS) entry which is preliminary data.</text>
</comment>
<evidence type="ECO:0000256" key="2">
    <source>
        <dbReference type="ARBA" id="ARBA00022771"/>
    </source>
</evidence>
<evidence type="ECO:0000313" key="8">
    <source>
        <dbReference type="Proteomes" id="UP000036987"/>
    </source>
</evidence>
<protein>
    <recommendedName>
        <fullName evidence="6">BED-type domain-containing protein</fullName>
    </recommendedName>
</protein>
<dbReference type="Pfam" id="PF02892">
    <property type="entry name" value="zf-BED"/>
    <property type="match status" value="1"/>
</dbReference>
<evidence type="ECO:0000256" key="1">
    <source>
        <dbReference type="ARBA" id="ARBA00022723"/>
    </source>
</evidence>
<dbReference type="STRING" id="29655.A0A0K9NX72"/>
<dbReference type="AlphaFoldDB" id="A0A0K9NX72"/>
<proteinExistence type="predicted"/>
<dbReference type="Pfam" id="PF14929">
    <property type="entry name" value="TAF1_subA"/>
    <property type="match status" value="1"/>
</dbReference>
<dbReference type="PROSITE" id="PS50808">
    <property type="entry name" value="ZF_BED"/>
    <property type="match status" value="1"/>
</dbReference>
<gene>
    <name evidence="7" type="ORF">ZOSMA_530G00030</name>
</gene>
<dbReference type="InterPro" id="IPR003656">
    <property type="entry name" value="Znf_BED"/>
</dbReference>
<dbReference type="Proteomes" id="UP000036987">
    <property type="component" value="Unassembled WGS sequence"/>
</dbReference>
<evidence type="ECO:0000313" key="7">
    <source>
        <dbReference type="EMBL" id="KMZ61349.1"/>
    </source>
</evidence>
<dbReference type="PANTHER" id="PTHR36720:SF1">
    <property type="entry name" value="TAF RNA POLYMERASE I SUBUNIT A"/>
    <property type="match status" value="1"/>
</dbReference>
<dbReference type="OMA" id="KAACACH"/>
<reference evidence="8" key="1">
    <citation type="journal article" date="2016" name="Nature">
        <title>The genome of the seagrass Zostera marina reveals angiosperm adaptation to the sea.</title>
        <authorList>
            <person name="Olsen J.L."/>
            <person name="Rouze P."/>
            <person name="Verhelst B."/>
            <person name="Lin Y.-C."/>
            <person name="Bayer T."/>
            <person name="Collen J."/>
            <person name="Dattolo E."/>
            <person name="De Paoli E."/>
            <person name="Dittami S."/>
            <person name="Maumus F."/>
            <person name="Michel G."/>
            <person name="Kersting A."/>
            <person name="Lauritano C."/>
            <person name="Lohaus R."/>
            <person name="Toepel M."/>
            <person name="Tonon T."/>
            <person name="Vanneste K."/>
            <person name="Amirebrahimi M."/>
            <person name="Brakel J."/>
            <person name="Bostroem C."/>
            <person name="Chovatia M."/>
            <person name="Grimwood J."/>
            <person name="Jenkins J.W."/>
            <person name="Jueterbock A."/>
            <person name="Mraz A."/>
            <person name="Stam W.T."/>
            <person name="Tice H."/>
            <person name="Bornberg-Bauer E."/>
            <person name="Green P.J."/>
            <person name="Pearson G.A."/>
            <person name="Procaccini G."/>
            <person name="Duarte C.M."/>
            <person name="Schmutz J."/>
            <person name="Reusch T.B.H."/>
            <person name="Van de Peer Y."/>
        </authorList>
    </citation>
    <scope>NUCLEOTIDE SEQUENCE [LARGE SCALE GENOMIC DNA]</scope>
    <source>
        <strain evidence="8">cv. Finnish</strain>
    </source>
</reference>
<feature type="domain" description="BED-type" evidence="6">
    <location>
        <begin position="633"/>
        <end position="690"/>
    </location>
</feature>
<evidence type="ECO:0000259" key="6">
    <source>
        <dbReference type="PROSITE" id="PS50808"/>
    </source>
</evidence>
<keyword evidence="3" id="KW-0862">Zinc</keyword>
<evidence type="ECO:0000256" key="3">
    <source>
        <dbReference type="ARBA" id="ARBA00022833"/>
    </source>
</evidence>
<dbReference type="GO" id="GO:0000120">
    <property type="term" value="C:RNA polymerase I transcription regulator complex"/>
    <property type="evidence" value="ECO:0007669"/>
    <property type="project" value="InterPro"/>
</dbReference>
<evidence type="ECO:0000256" key="4">
    <source>
        <dbReference type="PROSITE-ProRule" id="PRU00027"/>
    </source>
</evidence>
<accession>A0A0K9NX72</accession>
<dbReference type="InterPro" id="IPR039495">
    <property type="entry name" value="TAF1A"/>
</dbReference>
<dbReference type="GO" id="GO:0003677">
    <property type="term" value="F:DNA binding"/>
    <property type="evidence" value="ECO:0007669"/>
    <property type="project" value="InterPro"/>
</dbReference>
<sequence>MSQYISKNYSTREPDKGTQSEINSGSLNVVAVEDCFEDDDVVVKCRKTLSGPSIKPKKFDFSKPLLSWHRKKTTDLCRKFFNDHNWKDCAAALSIVLKSSPVGMRSYPLTEFRKNFLTAIELLNRCEDMENNIPQVKKICELWMDSIKWASNCKKERESIQLELAILLLTQGHFREAHHITKYLIQNHNSATNDPNVNLIHGLTSYQIWYSELPVEMQLTDLNMHVSLNAPTLTLNNNAFPLKDSIEHSDSHHTTRNQEILQIKYESDSSVDFNKRDILRIKKSKMAKMHRKSVMKKILEADMHHEKQSLETKSESFTPEIDVPVPDYSIFDPREQVLDAILLPILLERPSEDIELCILSHKELLTENYTVAVENLRIALYSDPPLLAALLPLIQVLLLGDQVGMALQELKNICLLSNAILPFRLRARLLESFCSKDVVEISNCHEITLTKDPTCSYSLERLIKMFKDGNYSSINLVDMIAIHLDSTMGNENVWDGFASCLFSLQAVRNSRHQQDKLSGNQTVKVPLNNNFFLVLKHSSLESWQLRLKWWLKRHFCKHTYNSEIQAGSWQLITLKASCASHLYGPSFGYVQNVLDSLSKKDDINSRYFLEKHIKWGKSIRWFKQSLPVSTKYSRVDPAWAYAKSVDGLKSTPMCIYCHAVFTGSGITRLKKHLVGGYKEVKMCRECPDEVRNHVRELLKDKEPSQIKRKRNEDPITSCTQHIVMKK</sequence>
<keyword evidence="1" id="KW-0479">Metal-binding</keyword>
<keyword evidence="8" id="KW-1185">Reference proteome</keyword>
<dbReference type="GO" id="GO:0008270">
    <property type="term" value="F:zinc ion binding"/>
    <property type="evidence" value="ECO:0007669"/>
    <property type="project" value="UniProtKB-KW"/>
</dbReference>
<evidence type="ECO:0000256" key="5">
    <source>
        <dbReference type="SAM" id="MobiDB-lite"/>
    </source>
</evidence>